<reference evidence="2" key="1">
    <citation type="submission" date="2025-08" db="UniProtKB">
        <authorList>
            <consortium name="Ensembl"/>
        </authorList>
    </citation>
    <scope>IDENTIFICATION</scope>
</reference>
<proteinExistence type="predicted"/>
<feature type="chain" id="PRO_5034898008" evidence="1">
    <location>
        <begin position="20"/>
        <end position="50"/>
    </location>
</feature>
<gene>
    <name evidence="2" type="primary">LOC109887896</name>
</gene>
<dbReference type="Ensembl" id="ENSOKIT00005033940.1">
    <property type="protein sequence ID" value="ENSOKIP00005032127.1"/>
    <property type="gene ID" value="ENSOKIG00005013785.1"/>
</dbReference>
<reference evidence="2" key="2">
    <citation type="submission" date="2025-09" db="UniProtKB">
        <authorList>
            <consortium name="Ensembl"/>
        </authorList>
    </citation>
    <scope>IDENTIFICATION</scope>
</reference>
<keyword evidence="1" id="KW-0732">Signal</keyword>
<evidence type="ECO:0000256" key="1">
    <source>
        <dbReference type="SAM" id="SignalP"/>
    </source>
</evidence>
<accession>A0A8C7FSQ7</accession>
<organism evidence="2 3">
    <name type="scientific">Oncorhynchus kisutch</name>
    <name type="common">Coho salmon</name>
    <name type="synonym">Salmo kisutch</name>
    <dbReference type="NCBI Taxonomy" id="8019"/>
    <lineage>
        <taxon>Eukaryota</taxon>
        <taxon>Metazoa</taxon>
        <taxon>Chordata</taxon>
        <taxon>Craniata</taxon>
        <taxon>Vertebrata</taxon>
        <taxon>Euteleostomi</taxon>
        <taxon>Actinopterygii</taxon>
        <taxon>Neopterygii</taxon>
        <taxon>Teleostei</taxon>
        <taxon>Protacanthopterygii</taxon>
        <taxon>Salmoniformes</taxon>
        <taxon>Salmonidae</taxon>
        <taxon>Salmoninae</taxon>
        <taxon>Oncorhynchus</taxon>
    </lineage>
</organism>
<evidence type="ECO:0000313" key="2">
    <source>
        <dbReference type="Ensembl" id="ENSOKIP00005032127.1"/>
    </source>
</evidence>
<protein>
    <submittedName>
        <fullName evidence="2">Uncharacterized protein</fullName>
    </submittedName>
</protein>
<dbReference type="GeneTree" id="ENSGT00940000163520"/>
<dbReference type="Proteomes" id="UP000694557">
    <property type="component" value="Unassembled WGS sequence"/>
</dbReference>
<feature type="signal peptide" evidence="1">
    <location>
        <begin position="1"/>
        <end position="19"/>
    </location>
</feature>
<sequence length="50" mass="5399">QALPCQILCLHLLPCAVSRQKIPPTSNPPLMTAVTLSLPFSLACLPRWGT</sequence>
<dbReference type="AlphaFoldDB" id="A0A8C7FSQ7"/>
<name>A0A8C7FSQ7_ONCKI</name>
<evidence type="ECO:0000313" key="3">
    <source>
        <dbReference type="Proteomes" id="UP000694557"/>
    </source>
</evidence>
<keyword evidence="3" id="KW-1185">Reference proteome</keyword>